<proteinExistence type="predicted"/>
<reference evidence="1 2" key="1">
    <citation type="submission" date="2021-06" db="EMBL/GenBank/DDBJ databases">
        <title>Caerostris extrusa draft genome.</title>
        <authorList>
            <person name="Kono N."/>
            <person name="Arakawa K."/>
        </authorList>
    </citation>
    <scope>NUCLEOTIDE SEQUENCE [LARGE SCALE GENOMIC DNA]</scope>
</reference>
<name>A0AAV4SJR2_CAEEX</name>
<evidence type="ECO:0000313" key="1">
    <source>
        <dbReference type="EMBL" id="GIY33451.1"/>
    </source>
</evidence>
<dbReference type="Proteomes" id="UP001054945">
    <property type="component" value="Unassembled WGS sequence"/>
</dbReference>
<keyword evidence="2" id="KW-1185">Reference proteome</keyword>
<dbReference type="EMBL" id="BPLR01009641">
    <property type="protein sequence ID" value="GIY33451.1"/>
    <property type="molecule type" value="Genomic_DNA"/>
</dbReference>
<protein>
    <submittedName>
        <fullName evidence="1">Uncharacterized protein</fullName>
    </submittedName>
</protein>
<gene>
    <name evidence="1" type="ORF">CEXT_381131</name>
</gene>
<accession>A0AAV4SJR2</accession>
<dbReference type="AlphaFoldDB" id="A0AAV4SJR2"/>
<comment type="caution">
    <text evidence="1">The sequence shown here is derived from an EMBL/GenBank/DDBJ whole genome shotgun (WGS) entry which is preliminary data.</text>
</comment>
<evidence type="ECO:0000313" key="2">
    <source>
        <dbReference type="Proteomes" id="UP001054945"/>
    </source>
</evidence>
<organism evidence="1 2">
    <name type="scientific">Caerostris extrusa</name>
    <name type="common">Bark spider</name>
    <name type="synonym">Caerostris bankana</name>
    <dbReference type="NCBI Taxonomy" id="172846"/>
    <lineage>
        <taxon>Eukaryota</taxon>
        <taxon>Metazoa</taxon>
        <taxon>Ecdysozoa</taxon>
        <taxon>Arthropoda</taxon>
        <taxon>Chelicerata</taxon>
        <taxon>Arachnida</taxon>
        <taxon>Araneae</taxon>
        <taxon>Araneomorphae</taxon>
        <taxon>Entelegynae</taxon>
        <taxon>Araneoidea</taxon>
        <taxon>Araneidae</taxon>
        <taxon>Caerostris</taxon>
    </lineage>
</organism>
<sequence>MPLPFQRVIRPKFYWVTASRRRKFVFLPINFTTLRVSLELAERGFTEGDKTVRVFQEVSGLEMGMGMGMWLE</sequence>